<keyword evidence="5" id="KW-0175">Coiled coil</keyword>
<evidence type="ECO:0000256" key="1">
    <source>
        <dbReference type="ARBA" id="ARBA00004196"/>
    </source>
</evidence>
<dbReference type="PANTHER" id="PTHR35936">
    <property type="entry name" value="MEMBRANE-BOUND LYTIC MUREIN TRANSGLYCOSYLASE F"/>
    <property type="match status" value="1"/>
</dbReference>
<keyword evidence="3 6" id="KW-0732">Signal</keyword>
<evidence type="ECO:0000256" key="2">
    <source>
        <dbReference type="ARBA" id="ARBA00010333"/>
    </source>
</evidence>
<feature type="chain" id="PRO_5045771246" evidence="6">
    <location>
        <begin position="32"/>
        <end position="276"/>
    </location>
</feature>
<dbReference type="SMART" id="SM00079">
    <property type="entry name" value="PBPe"/>
    <property type="match status" value="1"/>
</dbReference>
<feature type="domain" description="Ionotropic glutamate receptor C-terminal" evidence="8">
    <location>
        <begin position="52"/>
        <end position="271"/>
    </location>
</feature>
<dbReference type="InterPro" id="IPR001638">
    <property type="entry name" value="Solute-binding_3/MltF_N"/>
</dbReference>
<dbReference type="SMART" id="SM00062">
    <property type="entry name" value="PBPb"/>
    <property type="match status" value="1"/>
</dbReference>
<dbReference type="InterPro" id="IPR001320">
    <property type="entry name" value="Iontro_rcpt_C"/>
</dbReference>
<dbReference type="Pfam" id="PF00497">
    <property type="entry name" value="SBP_bac_3"/>
    <property type="match status" value="1"/>
</dbReference>
<protein>
    <submittedName>
        <fullName evidence="9">Amino acid ABC transporter substrate-binding protein</fullName>
    </submittedName>
</protein>
<accession>A0ABW0TSQ6</accession>
<dbReference type="EMBL" id="JBHSNO010000022">
    <property type="protein sequence ID" value="MFC5591945.1"/>
    <property type="molecule type" value="Genomic_DNA"/>
</dbReference>
<comment type="caution">
    <text evidence="9">The sequence shown here is derived from an EMBL/GenBank/DDBJ whole genome shotgun (WGS) entry which is preliminary data.</text>
</comment>
<dbReference type="SUPFAM" id="SSF53850">
    <property type="entry name" value="Periplasmic binding protein-like II"/>
    <property type="match status" value="1"/>
</dbReference>
<comment type="subcellular location">
    <subcellularLocation>
        <location evidence="1">Cell envelope</location>
    </subcellularLocation>
</comment>
<proteinExistence type="inferred from homology"/>
<evidence type="ECO:0000256" key="3">
    <source>
        <dbReference type="ARBA" id="ARBA00022729"/>
    </source>
</evidence>
<sequence>MKRFATIFLMMAALVALLVGCGTSGKQNNNAATDGENNNASTDHTETNSEVVIGIDDKFAPLGFRDEKNEIVGFDIDLARAAAEKMGMTPKFQPIDWKTKETELSSGRIDLIWNGYTITDERKEKVLFTKPYLSNAQVVATLADSEISSLDDLEGKVVGLQALSSAADALGANPVESKIKTITEFADNVLALTDLKTGRLDAVVIDEVVIDYYMSKDEGTFKVLDESLAPEEYGIGVKKGNEELLEKLQAALDEMNEDGTAAEISKKWFGEDKVLK</sequence>
<evidence type="ECO:0000256" key="4">
    <source>
        <dbReference type="RuleBase" id="RU003744"/>
    </source>
</evidence>
<dbReference type="CDD" id="cd00996">
    <property type="entry name" value="PBP2_AatB_like"/>
    <property type="match status" value="1"/>
</dbReference>
<feature type="coiled-coil region" evidence="5">
    <location>
        <begin position="238"/>
        <end position="265"/>
    </location>
</feature>
<evidence type="ECO:0000259" key="8">
    <source>
        <dbReference type="SMART" id="SM00079"/>
    </source>
</evidence>
<gene>
    <name evidence="9" type="ORF">ACFPRA_24010</name>
</gene>
<evidence type="ECO:0000256" key="5">
    <source>
        <dbReference type="SAM" id="Coils"/>
    </source>
</evidence>
<dbReference type="PROSITE" id="PS51257">
    <property type="entry name" value="PROKAR_LIPOPROTEIN"/>
    <property type="match status" value="1"/>
</dbReference>
<keyword evidence="10" id="KW-1185">Reference proteome</keyword>
<name>A0ABW0TSQ6_9BACL</name>
<feature type="signal peptide" evidence="6">
    <location>
        <begin position="1"/>
        <end position="31"/>
    </location>
</feature>
<comment type="similarity">
    <text evidence="2 4">Belongs to the bacterial solute-binding protein 3 family.</text>
</comment>
<dbReference type="PANTHER" id="PTHR35936:SF34">
    <property type="entry name" value="ABC TRANSPORTER EXTRACELLULAR-BINDING PROTEIN YCKB-RELATED"/>
    <property type="match status" value="1"/>
</dbReference>
<organism evidence="9 10">
    <name type="scientific">Sporosarcina soli</name>
    <dbReference type="NCBI Taxonomy" id="334736"/>
    <lineage>
        <taxon>Bacteria</taxon>
        <taxon>Bacillati</taxon>
        <taxon>Bacillota</taxon>
        <taxon>Bacilli</taxon>
        <taxon>Bacillales</taxon>
        <taxon>Caryophanaceae</taxon>
        <taxon>Sporosarcina</taxon>
    </lineage>
</organism>
<dbReference type="Gene3D" id="3.40.190.10">
    <property type="entry name" value="Periplasmic binding protein-like II"/>
    <property type="match status" value="2"/>
</dbReference>
<evidence type="ECO:0000313" key="10">
    <source>
        <dbReference type="Proteomes" id="UP001596109"/>
    </source>
</evidence>
<evidence type="ECO:0000259" key="7">
    <source>
        <dbReference type="SMART" id="SM00062"/>
    </source>
</evidence>
<reference evidence="10" key="1">
    <citation type="journal article" date="2019" name="Int. J. Syst. Evol. Microbiol.">
        <title>The Global Catalogue of Microorganisms (GCM) 10K type strain sequencing project: providing services to taxonomists for standard genome sequencing and annotation.</title>
        <authorList>
            <consortium name="The Broad Institute Genomics Platform"/>
            <consortium name="The Broad Institute Genome Sequencing Center for Infectious Disease"/>
            <person name="Wu L."/>
            <person name="Ma J."/>
        </authorList>
    </citation>
    <scope>NUCLEOTIDE SEQUENCE [LARGE SCALE GENOMIC DNA]</scope>
    <source>
        <strain evidence="10">CGMCC 4.1434</strain>
    </source>
</reference>
<dbReference type="PROSITE" id="PS01039">
    <property type="entry name" value="SBP_BACTERIAL_3"/>
    <property type="match status" value="1"/>
</dbReference>
<dbReference type="RefSeq" id="WP_381440419.1">
    <property type="nucleotide sequence ID" value="NZ_JBHSNO010000022.1"/>
</dbReference>
<evidence type="ECO:0000256" key="6">
    <source>
        <dbReference type="SAM" id="SignalP"/>
    </source>
</evidence>
<feature type="domain" description="Solute-binding protein family 3/N-terminal" evidence="7">
    <location>
        <begin position="50"/>
        <end position="272"/>
    </location>
</feature>
<dbReference type="InterPro" id="IPR018313">
    <property type="entry name" value="SBP_3_CS"/>
</dbReference>
<evidence type="ECO:0000313" key="9">
    <source>
        <dbReference type="EMBL" id="MFC5591945.1"/>
    </source>
</evidence>
<dbReference type="Proteomes" id="UP001596109">
    <property type="component" value="Unassembled WGS sequence"/>
</dbReference>